<dbReference type="GO" id="GO:0006357">
    <property type="term" value="P:regulation of transcription by RNA polymerase II"/>
    <property type="evidence" value="ECO:0000318"/>
    <property type="project" value="GO_Central"/>
</dbReference>
<evidence type="ECO:0000256" key="2">
    <source>
        <dbReference type="ARBA" id="ARBA00022723"/>
    </source>
</evidence>
<comment type="caution">
    <text evidence="7">The sequence shown here is derived from an EMBL/GenBank/DDBJ whole genome shotgun (WGS) entry which is preliminary data.</text>
</comment>
<accession>A0A2K2BHI8</accession>
<keyword evidence="3 6" id="KW-0863">Zinc-finger</keyword>
<evidence type="ECO:0000313" key="8">
    <source>
        <dbReference type="Proteomes" id="UP000006729"/>
    </source>
</evidence>
<dbReference type="InterPro" id="IPR014002">
    <property type="entry name" value="Agenet_dom_plant"/>
</dbReference>
<evidence type="ECO:0008006" key="9">
    <source>
        <dbReference type="Google" id="ProtNLM"/>
    </source>
</evidence>
<keyword evidence="2" id="KW-0479">Metal-binding</keyword>
<dbReference type="Proteomes" id="UP000006729">
    <property type="component" value="Chromosome 2"/>
</dbReference>
<keyword evidence="8" id="KW-1185">Reference proteome</keyword>
<proteinExistence type="predicted"/>
<evidence type="ECO:0000256" key="3">
    <source>
        <dbReference type="ARBA" id="ARBA00022771"/>
    </source>
</evidence>
<dbReference type="GO" id="GO:0008270">
    <property type="term" value="F:zinc ion binding"/>
    <property type="evidence" value="ECO:0007669"/>
    <property type="project" value="UniProtKB-KW"/>
</dbReference>
<dbReference type="EMBL" id="CM009291">
    <property type="protein sequence ID" value="PNT49248.2"/>
    <property type="molecule type" value="Genomic_DNA"/>
</dbReference>
<dbReference type="SUPFAM" id="SSF55729">
    <property type="entry name" value="Acyl-CoA N-acyltransferases (Nat)"/>
    <property type="match status" value="1"/>
</dbReference>
<dbReference type="PANTHER" id="PTHR46309:SF12">
    <property type="entry name" value="GB|AAC80581.1"/>
    <property type="match status" value="1"/>
</dbReference>
<dbReference type="SUPFAM" id="SSF57903">
    <property type="entry name" value="FYVE/PHD zinc finger"/>
    <property type="match status" value="2"/>
</dbReference>
<dbReference type="GO" id="GO:0016747">
    <property type="term" value="F:acyltransferase activity, transferring groups other than amino-acyl groups"/>
    <property type="evidence" value="ECO:0007669"/>
    <property type="project" value="InterPro"/>
</dbReference>
<dbReference type="Pfam" id="PF23209">
    <property type="entry name" value="IDM1_C"/>
    <property type="match status" value="1"/>
</dbReference>
<evidence type="ECO:0000256" key="4">
    <source>
        <dbReference type="ARBA" id="ARBA00022833"/>
    </source>
</evidence>
<dbReference type="InterPro" id="IPR056511">
    <property type="entry name" value="IDM1_C"/>
</dbReference>
<organism evidence="7 8">
    <name type="scientific">Populus trichocarpa</name>
    <name type="common">Western balsam poplar</name>
    <name type="synonym">Populus balsamifera subsp. trichocarpa</name>
    <dbReference type="NCBI Taxonomy" id="3694"/>
    <lineage>
        <taxon>Eukaryota</taxon>
        <taxon>Viridiplantae</taxon>
        <taxon>Streptophyta</taxon>
        <taxon>Embryophyta</taxon>
        <taxon>Tracheophyta</taxon>
        <taxon>Spermatophyta</taxon>
        <taxon>Magnoliopsida</taxon>
        <taxon>eudicotyledons</taxon>
        <taxon>Gunneridae</taxon>
        <taxon>Pentapetalae</taxon>
        <taxon>rosids</taxon>
        <taxon>fabids</taxon>
        <taxon>Malpighiales</taxon>
        <taxon>Salicaceae</taxon>
        <taxon>Saliceae</taxon>
        <taxon>Populus</taxon>
    </lineage>
</organism>
<dbReference type="SMART" id="SM00249">
    <property type="entry name" value="PHD"/>
    <property type="match status" value="2"/>
</dbReference>
<dbReference type="InterPro" id="IPR000182">
    <property type="entry name" value="GNAT_dom"/>
</dbReference>
<dbReference type="STRING" id="3694.A0A2K2BHI8"/>
<dbReference type="PANTHER" id="PTHR46309">
    <property type="entry name" value="PHD FINGER PROTEIN 12"/>
    <property type="match status" value="1"/>
</dbReference>
<dbReference type="InterPro" id="IPR016181">
    <property type="entry name" value="Acyl_CoA_acyltransferase"/>
</dbReference>
<evidence type="ECO:0000256" key="5">
    <source>
        <dbReference type="ARBA" id="ARBA00023242"/>
    </source>
</evidence>
<dbReference type="InterPro" id="IPR042163">
    <property type="entry name" value="PHF12"/>
</dbReference>
<dbReference type="InterPro" id="IPR054292">
    <property type="entry name" value="DUF7028"/>
</dbReference>
<dbReference type="SMART" id="SM00743">
    <property type="entry name" value="Agenet"/>
    <property type="match status" value="2"/>
</dbReference>
<dbReference type="CDD" id="cd20405">
    <property type="entry name" value="Tudor_Agenet_AtDUF_rpt1_3"/>
    <property type="match status" value="1"/>
</dbReference>
<dbReference type="PROSITE" id="PS51186">
    <property type="entry name" value="GNAT"/>
    <property type="match status" value="1"/>
</dbReference>
<sequence length="602" mass="66695">MGVEKGTRDSDIEHEEDLDEEPGEVIESAPPLKVGEERELGNSGIKKKLLKRGLGWETPEFNDEVTVHYVGTLLDGTKFDSTRDRDSSVIMKLGQGEVVAGLDHGIITMKKGERALFTLPPELGFGVTGRDAVPTNSFVRYEVELVSWIKVVDVSKDGGIIKKIVEKGDKHDRPGDLDEVLVKYQVALADGTIVAKTLEEGIEFYVKDGHLCPALPKATMTMKRGEKVKLVVQPQYAYGQEGKDASDAICPVPPNSTLYIDLELTSFKPVIDVTGDAKVFKKILKEGEGSLVANEGATVTISYTARLEDGTVFERKGIDDGQPLQFITDEEQVIAGLDRAVATMKKGEYAILTVKPEYGFGNVETKRDLAIVPPSSILVYEVEMSDFIKEKTPWEMNNQEKIKAAERKKEEGNLLFKSGKYLRAGKKYDKAASYVGEEEVFGDDEQELVTAMRVTCWLNKAACSLKLNDFQGAIKLCSKVLDIEFYNIKALYRRAQALIQTTDLVSADMDIKKALEVDPQNREVKLIQKTLKQLQAESNKRDAKLYSNMFADMTKQTSAITKKLKVERADDDMKNVEAVAMEMGNVADSSYPPDNAKAVDSC</sequence>
<dbReference type="Pfam" id="PF16135">
    <property type="entry name" value="TDBD"/>
    <property type="match status" value="1"/>
</dbReference>
<reference evidence="7 8" key="1">
    <citation type="journal article" date="2006" name="Science">
        <title>The genome of black cottonwood, Populus trichocarpa (Torr. &amp; Gray).</title>
        <authorList>
            <person name="Tuskan G.A."/>
            <person name="Difazio S."/>
            <person name="Jansson S."/>
            <person name="Bohlmann J."/>
            <person name="Grigoriev I."/>
            <person name="Hellsten U."/>
            <person name="Putnam N."/>
            <person name="Ralph S."/>
            <person name="Rombauts S."/>
            <person name="Salamov A."/>
            <person name="Schein J."/>
            <person name="Sterck L."/>
            <person name="Aerts A."/>
            <person name="Bhalerao R.R."/>
            <person name="Bhalerao R.P."/>
            <person name="Blaudez D."/>
            <person name="Boerjan W."/>
            <person name="Brun A."/>
            <person name="Brunner A."/>
            <person name="Busov V."/>
            <person name="Campbell M."/>
            <person name="Carlson J."/>
            <person name="Chalot M."/>
            <person name="Chapman J."/>
            <person name="Chen G.L."/>
            <person name="Cooper D."/>
            <person name="Coutinho P.M."/>
            <person name="Couturier J."/>
            <person name="Covert S."/>
            <person name="Cronk Q."/>
            <person name="Cunningham R."/>
            <person name="Davis J."/>
            <person name="Degroeve S."/>
            <person name="Dejardin A."/>
            <person name="Depamphilis C."/>
            <person name="Detter J."/>
            <person name="Dirks B."/>
            <person name="Dubchak I."/>
            <person name="Duplessis S."/>
            <person name="Ehlting J."/>
            <person name="Ellis B."/>
            <person name="Gendler K."/>
            <person name="Goodstein D."/>
            <person name="Gribskov M."/>
            <person name="Grimwood J."/>
            <person name="Groover A."/>
            <person name="Gunter L."/>
            <person name="Hamberger B."/>
            <person name="Heinze B."/>
            <person name="Helariutta Y."/>
            <person name="Henrissat B."/>
            <person name="Holligan D."/>
            <person name="Holt R."/>
            <person name="Huang W."/>
            <person name="Islam-Faridi N."/>
            <person name="Jones S."/>
            <person name="Jones-Rhoades M."/>
            <person name="Jorgensen R."/>
            <person name="Joshi C."/>
            <person name="Kangasjarvi J."/>
            <person name="Karlsson J."/>
            <person name="Kelleher C."/>
            <person name="Kirkpatrick R."/>
            <person name="Kirst M."/>
            <person name="Kohler A."/>
            <person name="Kalluri U."/>
            <person name="Larimer F."/>
            <person name="Leebens-Mack J."/>
            <person name="Leple J.C."/>
            <person name="Locascio P."/>
            <person name="Lou Y."/>
            <person name="Lucas S."/>
            <person name="Martin F."/>
            <person name="Montanini B."/>
            <person name="Napoli C."/>
            <person name="Nelson D.R."/>
            <person name="Nelson C."/>
            <person name="Nieminen K."/>
            <person name="Nilsson O."/>
            <person name="Pereda V."/>
            <person name="Peter G."/>
            <person name="Philippe R."/>
            <person name="Pilate G."/>
            <person name="Poliakov A."/>
            <person name="Razumovskaya J."/>
            <person name="Richardson P."/>
            <person name="Rinaldi C."/>
            <person name="Ritland K."/>
            <person name="Rouze P."/>
            <person name="Ryaboy D."/>
            <person name="Schmutz J."/>
            <person name="Schrader J."/>
            <person name="Segerman B."/>
            <person name="Shin H."/>
            <person name="Siddiqui A."/>
            <person name="Sterky F."/>
            <person name="Terry A."/>
            <person name="Tsai C.J."/>
            <person name="Uberbacher E."/>
            <person name="Unneberg P."/>
            <person name="Vahala J."/>
            <person name="Wall K."/>
            <person name="Wessler S."/>
            <person name="Yang G."/>
            <person name="Yin T."/>
            <person name="Douglas C."/>
            <person name="Marra M."/>
            <person name="Sandberg G."/>
            <person name="Van de Peer Y."/>
            <person name="Rokhsar D."/>
        </authorList>
    </citation>
    <scope>NUCLEOTIDE SEQUENCE [LARGE SCALE GENOMIC DNA]</scope>
    <source>
        <strain evidence="8">cv. Nisqually</strain>
    </source>
</reference>
<dbReference type="GO" id="GO:0003714">
    <property type="term" value="F:transcription corepressor activity"/>
    <property type="evidence" value="ECO:0000318"/>
    <property type="project" value="GO_Central"/>
</dbReference>
<evidence type="ECO:0000313" key="7">
    <source>
        <dbReference type="EMBL" id="PNT49248.2"/>
    </source>
</evidence>
<dbReference type="Pfam" id="PF05641">
    <property type="entry name" value="Agenet"/>
    <property type="match status" value="1"/>
</dbReference>
<keyword evidence="5" id="KW-0539">Nucleus</keyword>
<name>A0A2K2BHI8_POPTR</name>
<dbReference type="InterPro" id="IPR011011">
    <property type="entry name" value="Znf_FYVE_PHD"/>
</dbReference>
<dbReference type="InterPro" id="IPR001965">
    <property type="entry name" value="Znf_PHD"/>
</dbReference>
<dbReference type="InterPro" id="IPR008395">
    <property type="entry name" value="Agenet-like_dom"/>
</dbReference>
<evidence type="ECO:0000256" key="1">
    <source>
        <dbReference type="ARBA" id="ARBA00004123"/>
    </source>
</evidence>
<dbReference type="Gene3D" id="3.40.630.30">
    <property type="match status" value="1"/>
</dbReference>
<dbReference type="Pfam" id="PF22970">
    <property type="entry name" value="DUF7028"/>
    <property type="match status" value="1"/>
</dbReference>
<dbReference type="InterPro" id="IPR032308">
    <property type="entry name" value="TDBD"/>
</dbReference>
<dbReference type="InterPro" id="IPR013083">
    <property type="entry name" value="Znf_RING/FYVE/PHD"/>
</dbReference>
<gene>
    <name evidence="7" type="ORF">POPTR_002G117200v4</name>
</gene>
<dbReference type="PROSITE" id="PS50016">
    <property type="entry name" value="ZF_PHD_2"/>
    <property type="match status" value="1"/>
</dbReference>
<dbReference type="InterPro" id="IPR019787">
    <property type="entry name" value="Znf_PHD-finger"/>
</dbReference>
<evidence type="ECO:0000256" key="6">
    <source>
        <dbReference type="PROSITE-ProRule" id="PRU00146"/>
    </source>
</evidence>
<dbReference type="AlphaFoldDB" id="A0A2K2BHI8"/>
<dbReference type="CDD" id="cd04301">
    <property type="entry name" value="NAT_SF"/>
    <property type="match status" value="1"/>
</dbReference>
<dbReference type="InParanoid" id="A0A2K2BHI8"/>
<dbReference type="GO" id="GO:0005634">
    <property type="term" value="C:nucleus"/>
    <property type="evidence" value="ECO:0000318"/>
    <property type="project" value="GO_Central"/>
</dbReference>
<comment type="subcellular location">
    <subcellularLocation>
        <location evidence="1">Nucleus</location>
    </subcellularLocation>
</comment>
<protein>
    <recommendedName>
        <fullName evidence="9">PHD-type domain-containing protein</fullName>
    </recommendedName>
</protein>
<dbReference type="Pfam" id="PF00628">
    <property type="entry name" value="PHD"/>
    <property type="match status" value="2"/>
</dbReference>
<keyword evidence="4" id="KW-0862">Zinc</keyword>
<dbReference type="Gene3D" id="3.30.40.10">
    <property type="entry name" value="Zinc/RING finger domain, C3HC4 (zinc finger)"/>
    <property type="match status" value="2"/>
</dbReference>